<keyword evidence="2" id="KW-1185">Reference proteome</keyword>
<sequence>MAEKYRGSRTLGELVDRAIDPLAARQGFGEAALILRWEAVVGARLAAICEPIKLQWPPRAKNRAAEKKDEPATLILRVEPGFSLDIQHMAGSILDRVNTHLGWRCVARLTMRQERLTARRKAPHRAPLVDAATRARAAAVTDGVADEALRAALTRLGEQALRAR</sequence>
<dbReference type="EMBL" id="CP023737">
    <property type="protein sequence ID" value="ATQ67286.1"/>
    <property type="molecule type" value="Genomic_DNA"/>
</dbReference>
<dbReference type="Proteomes" id="UP000230709">
    <property type="component" value="Chromosome"/>
</dbReference>
<dbReference type="STRING" id="595536.GCA_000178815_04201"/>
<dbReference type="Pfam" id="PF05258">
    <property type="entry name" value="DciA"/>
    <property type="match status" value="1"/>
</dbReference>
<accession>A0A2D2CX76</accession>
<evidence type="ECO:0000313" key="2">
    <source>
        <dbReference type="Proteomes" id="UP000230709"/>
    </source>
</evidence>
<name>A0A2D2CX76_METT3</name>
<reference evidence="2" key="1">
    <citation type="submission" date="2017-10" db="EMBL/GenBank/DDBJ databases">
        <title>Completed PacBio SMRT sequence of Methylosinus trichosporium OB3b reveals presence of a third large plasmid.</title>
        <authorList>
            <person name="Charles T.C."/>
            <person name="Lynch M.D.J."/>
            <person name="Heil J.R."/>
            <person name="Cheng J."/>
        </authorList>
    </citation>
    <scope>NUCLEOTIDE SEQUENCE [LARGE SCALE GENOMIC DNA]</scope>
    <source>
        <strain evidence="2">OB3b</strain>
    </source>
</reference>
<evidence type="ECO:0000313" key="1">
    <source>
        <dbReference type="EMBL" id="ATQ67286.1"/>
    </source>
</evidence>
<dbReference type="AlphaFoldDB" id="A0A2D2CX76"/>
<dbReference type="InterPro" id="IPR010593">
    <property type="entry name" value="DUF1159"/>
</dbReference>
<dbReference type="InterPro" id="IPR007922">
    <property type="entry name" value="DciA-like"/>
</dbReference>
<protein>
    <submittedName>
        <fullName evidence="1">DUF721 domain-containing protein</fullName>
    </submittedName>
</protein>
<gene>
    <name evidence="1" type="ORF">CQW49_04795</name>
</gene>
<proteinExistence type="predicted"/>
<dbReference type="PIRSF" id="PIRSF032064">
    <property type="entry name" value="UCP032064"/>
    <property type="match status" value="1"/>
</dbReference>
<dbReference type="RefSeq" id="WP_003610710.1">
    <property type="nucleotide sequence ID" value="NZ_ADVE02000001.1"/>
</dbReference>
<dbReference type="KEGG" id="mtw:CQW49_04795"/>
<organism evidence="1 2">
    <name type="scientific">Methylosinus trichosporium (strain ATCC 35070 / NCIMB 11131 / UNIQEM 75 / OB3b)</name>
    <dbReference type="NCBI Taxonomy" id="595536"/>
    <lineage>
        <taxon>Bacteria</taxon>
        <taxon>Pseudomonadati</taxon>
        <taxon>Pseudomonadota</taxon>
        <taxon>Alphaproteobacteria</taxon>
        <taxon>Hyphomicrobiales</taxon>
        <taxon>Methylocystaceae</taxon>
        <taxon>Methylosinus</taxon>
    </lineage>
</organism>